<feature type="compositionally biased region" description="Polar residues" evidence="1">
    <location>
        <begin position="450"/>
        <end position="461"/>
    </location>
</feature>
<accession>A0A1B0AFG5</accession>
<feature type="compositionally biased region" description="Acidic residues" evidence="1">
    <location>
        <begin position="436"/>
        <end position="449"/>
    </location>
</feature>
<feature type="region of interest" description="Disordered" evidence="1">
    <location>
        <begin position="252"/>
        <end position="279"/>
    </location>
</feature>
<evidence type="ECO:0000313" key="3">
    <source>
        <dbReference type="Proteomes" id="UP000092445"/>
    </source>
</evidence>
<sequence length="642" mass="69451">MKMPTSSGVHFIGSDGCHQKHKISWLAMLFITVAIICKHGSVSGVPAKLDPKIMELPEYIRNLNDPDIGGPVDYVPSPDAENLKVIAWDLLPPKDSEQYHTSESRIITKDNNPPKDIIATESTNNYTTKAIPSAGQSLSPVATLVSHVTGDKVETDNLSQKLKTTPATNRPSTATKSRLTATTTESAFLRLEAGDSSTLPSWLADIDDPDLDVAVPFIVPDDNNDYNHTVEREILPPLEPFIDLSTLHLPTNTETSNRSSSTTSFTSHVTTTKKPTTTTTRRPLMTTYHRHWVQTKNISTTKNPNTITTLKPFTNNHRSSTSEQHVAASSLIYTKSNTNASQHSTSTTIKPNKSTSNHLSNKNVSHITSGTSTPSRPNSLLTVPNINNPVKDQESVSTDLSSKIEGNPFEPTIPPWLKGFDYPDVGPGVPYVYNPDDIDDDEEDDDDTSTFDSGSNTNFQNSHSVPQSSSPSITSNPFAPNIPPNAATTKRTPFGFNPSIVIPTIEATLQPLDVRYESFPPYFNVTTSYDVPLIPTQTTIVKAGDEKFLRNNQLTNGTTSASIKKGETKYNSRFGGPPGVLAPQGVASATATATTKSFSSSNVATTKHHVTSNPHKFKGSFGGPPGVLAPFDDGKGAKSKSL</sequence>
<feature type="region of interest" description="Disordered" evidence="1">
    <location>
        <begin position="427"/>
        <end position="491"/>
    </location>
</feature>
<reference evidence="2" key="2">
    <citation type="submission" date="2020-05" db="UniProtKB">
        <authorList>
            <consortium name="EnsemblMetazoa"/>
        </authorList>
    </citation>
    <scope>IDENTIFICATION</scope>
    <source>
        <strain evidence="2">IAEA</strain>
    </source>
</reference>
<feature type="compositionally biased region" description="Polar residues" evidence="1">
    <location>
        <begin position="158"/>
        <end position="171"/>
    </location>
</feature>
<dbReference type="Proteomes" id="UP000092445">
    <property type="component" value="Unassembled WGS sequence"/>
</dbReference>
<evidence type="ECO:0000313" key="2">
    <source>
        <dbReference type="EnsemblMetazoa" id="GPAI044025-PA"/>
    </source>
</evidence>
<organism evidence="2 3">
    <name type="scientific">Glossina pallidipes</name>
    <name type="common">Tsetse fly</name>
    <dbReference type="NCBI Taxonomy" id="7398"/>
    <lineage>
        <taxon>Eukaryota</taxon>
        <taxon>Metazoa</taxon>
        <taxon>Ecdysozoa</taxon>
        <taxon>Arthropoda</taxon>
        <taxon>Hexapoda</taxon>
        <taxon>Insecta</taxon>
        <taxon>Pterygota</taxon>
        <taxon>Neoptera</taxon>
        <taxon>Endopterygota</taxon>
        <taxon>Diptera</taxon>
        <taxon>Brachycera</taxon>
        <taxon>Muscomorpha</taxon>
        <taxon>Hippoboscoidea</taxon>
        <taxon>Glossinidae</taxon>
        <taxon>Glossina</taxon>
    </lineage>
</organism>
<feature type="compositionally biased region" description="Basic residues" evidence="1">
    <location>
        <begin position="606"/>
        <end position="618"/>
    </location>
</feature>
<dbReference type="AlphaFoldDB" id="A0A1B0AFG5"/>
<name>A0A1B0AFG5_GLOPL</name>
<dbReference type="VEuPathDB" id="VectorBase:GPAI044025"/>
<reference evidence="3" key="1">
    <citation type="submission" date="2014-03" db="EMBL/GenBank/DDBJ databases">
        <authorList>
            <person name="Aksoy S."/>
            <person name="Warren W."/>
            <person name="Wilson R.K."/>
        </authorList>
    </citation>
    <scope>NUCLEOTIDE SEQUENCE [LARGE SCALE GENOMIC DNA]</scope>
    <source>
        <strain evidence="3">IAEA</strain>
    </source>
</reference>
<keyword evidence="3" id="KW-1185">Reference proteome</keyword>
<feature type="region of interest" description="Disordered" evidence="1">
    <location>
        <begin position="336"/>
        <end position="407"/>
    </location>
</feature>
<dbReference type="EnsemblMetazoa" id="GPAI044025-RA">
    <property type="protein sequence ID" value="GPAI044025-PA"/>
    <property type="gene ID" value="GPAI044025"/>
</dbReference>
<protein>
    <submittedName>
        <fullName evidence="2">Uncharacterized protein</fullName>
    </submittedName>
</protein>
<feature type="compositionally biased region" description="Low complexity" evidence="1">
    <location>
        <begin position="462"/>
        <end position="487"/>
    </location>
</feature>
<evidence type="ECO:0000256" key="1">
    <source>
        <dbReference type="SAM" id="MobiDB-lite"/>
    </source>
</evidence>
<feature type="compositionally biased region" description="Polar residues" evidence="1">
    <location>
        <begin position="336"/>
        <end position="401"/>
    </location>
</feature>
<proteinExistence type="predicted"/>
<feature type="region of interest" description="Disordered" evidence="1">
    <location>
        <begin position="158"/>
        <end position="178"/>
    </location>
</feature>
<feature type="region of interest" description="Disordered" evidence="1">
    <location>
        <begin position="598"/>
        <end position="642"/>
    </location>
</feature>